<dbReference type="NCBIfam" id="NF033537">
    <property type="entry name" value="lasso_biosyn_B2"/>
    <property type="match status" value="1"/>
</dbReference>
<organism evidence="2 3">
    <name type="scientific">Saccharothrix xinjiangensis</name>
    <dbReference type="NCBI Taxonomy" id="204798"/>
    <lineage>
        <taxon>Bacteria</taxon>
        <taxon>Bacillati</taxon>
        <taxon>Actinomycetota</taxon>
        <taxon>Actinomycetes</taxon>
        <taxon>Pseudonocardiales</taxon>
        <taxon>Pseudonocardiaceae</taxon>
        <taxon>Saccharothrix</taxon>
    </lineage>
</organism>
<keyword evidence="3" id="KW-1185">Reference proteome</keyword>
<dbReference type="EMBL" id="JBHSJB010000017">
    <property type="protein sequence ID" value="MFC5055930.1"/>
    <property type="molecule type" value="Genomic_DNA"/>
</dbReference>
<dbReference type="Proteomes" id="UP001595833">
    <property type="component" value="Unassembled WGS sequence"/>
</dbReference>
<reference evidence="3" key="1">
    <citation type="journal article" date="2019" name="Int. J. Syst. Evol. Microbiol.">
        <title>The Global Catalogue of Microorganisms (GCM) 10K type strain sequencing project: providing services to taxonomists for standard genome sequencing and annotation.</title>
        <authorList>
            <consortium name="The Broad Institute Genomics Platform"/>
            <consortium name="The Broad Institute Genome Sequencing Center for Infectious Disease"/>
            <person name="Wu L."/>
            <person name="Ma J."/>
        </authorList>
    </citation>
    <scope>NUCLEOTIDE SEQUENCE [LARGE SCALE GENOMIC DNA]</scope>
    <source>
        <strain evidence="3">KCTC 12848</strain>
    </source>
</reference>
<accession>A0ABV9Y2Z9</accession>
<gene>
    <name evidence="2" type="ORF">ACFPFM_19495</name>
</gene>
<evidence type="ECO:0000259" key="1">
    <source>
        <dbReference type="Pfam" id="PF13471"/>
    </source>
</evidence>
<evidence type="ECO:0000313" key="2">
    <source>
        <dbReference type="EMBL" id="MFC5055930.1"/>
    </source>
</evidence>
<comment type="caution">
    <text evidence="2">The sequence shown here is derived from an EMBL/GenBank/DDBJ whole genome shotgun (WGS) entry which is preliminary data.</text>
</comment>
<dbReference type="Pfam" id="PF13471">
    <property type="entry name" value="Transglut_core3"/>
    <property type="match status" value="1"/>
</dbReference>
<proteinExistence type="predicted"/>
<sequence length="154" mass="17007">MSVPVALEHRVRLPAHRRVLPLLAVGAARLLTRLPPVRLRRILEFARRGARPATAEQALAARAAVVSVSLRCAGQGCLQRSLAATLYCRARGTWPTWCTGVRTHPFTAHAWIQVNGQPIGELHPADHYNTLLAIEPLPQPRPTGPSRNRCVRRC</sequence>
<protein>
    <submittedName>
        <fullName evidence="2">Lasso peptide biosynthesis B2 protein</fullName>
    </submittedName>
</protein>
<name>A0ABV9Y2Z9_9PSEU</name>
<dbReference type="RefSeq" id="WP_344039788.1">
    <property type="nucleotide sequence ID" value="NZ_BAAAKE010000018.1"/>
</dbReference>
<dbReference type="InterPro" id="IPR032708">
    <property type="entry name" value="McjB_C"/>
</dbReference>
<feature type="domain" description="Microcin J25-processing protein McjB C-terminal" evidence="1">
    <location>
        <begin position="22"/>
        <end position="132"/>
    </location>
</feature>
<evidence type="ECO:0000313" key="3">
    <source>
        <dbReference type="Proteomes" id="UP001595833"/>
    </source>
</evidence>
<dbReference type="InterPro" id="IPR053521">
    <property type="entry name" value="McjB-like"/>
</dbReference>